<gene>
    <name evidence="7" type="ORF">DesyoDRAFT_4919</name>
</gene>
<evidence type="ECO:0000313" key="7">
    <source>
        <dbReference type="EMBL" id="EHQ91860.1"/>
    </source>
</evidence>
<keyword evidence="4 5" id="KW-0472">Membrane</keyword>
<feature type="transmembrane region" description="Helical" evidence="5">
    <location>
        <begin position="338"/>
        <end position="363"/>
    </location>
</feature>
<keyword evidence="2 5" id="KW-0812">Transmembrane</keyword>
<feature type="transmembrane region" description="Helical" evidence="5">
    <location>
        <begin position="107"/>
        <end position="125"/>
    </location>
</feature>
<sequence>MVGAMNRSKEKIKFGNPKGLFKIRKSSLKELFYVLLLIVQLKPAFFNQVETLDTIFNVARIISGLVILFLYIGHGSKPKFPLVVLGLSFTIMIFSTLLNGIDIKAPVISMASLFCMLLLVDFLLAKNPDTGINVLAKTFEILLIANLVSIFLFPSGMYDTAVAMVDGVRKNFLLGHQNSIVYYFLSGLPFVYIRYQLSKRLVNKVKLLLYCFISIFQTFYLWSATGLIVSVFALTVILIYPYIQHNWLYKIVCAKTGVILFFLLSFSFVFWELSERLKWLISDILNRDVTLSNRTLIWSIVFEYVEKKPIMGYGMWNSEGFSDLIGIKEAIHAHNQMLVYLFTGGMVLLLLFSILMIIFAIRVDAVKDSYSACLIAIFIALAVASITEPPFTVVLSTNIIFILGFRLDDIRNYRSSFKN</sequence>
<dbReference type="GO" id="GO:0016874">
    <property type="term" value="F:ligase activity"/>
    <property type="evidence" value="ECO:0007669"/>
    <property type="project" value="UniProtKB-KW"/>
</dbReference>
<name>H5XZF4_9FIRM</name>
<protein>
    <submittedName>
        <fullName evidence="7">Lipid A core-O-antigen ligase-like enyme</fullName>
    </submittedName>
</protein>
<evidence type="ECO:0000256" key="1">
    <source>
        <dbReference type="ARBA" id="ARBA00004141"/>
    </source>
</evidence>
<proteinExistence type="predicted"/>
<dbReference type="InterPro" id="IPR051533">
    <property type="entry name" value="WaaL-like"/>
</dbReference>
<feature type="transmembrane region" description="Helical" evidence="5">
    <location>
        <begin position="31"/>
        <end position="49"/>
    </location>
</feature>
<evidence type="ECO:0000259" key="6">
    <source>
        <dbReference type="Pfam" id="PF04932"/>
    </source>
</evidence>
<feature type="domain" description="O-antigen ligase-related" evidence="6">
    <location>
        <begin position="210"/>
        <end position="352"/>
    </location>
</feature>
<dbReference type="eggNOG" id="COG3307">
    <property type="taxonomic scope" value="Bacteria"/>
</dbReference>
<keyword evidence="8" id="KW-1185">Reference proteome</keyword>
<feature type="transmembrane region" description="Helical" evidence="5">
    <location>
        <begin position="80"/>
        <end position="101"/>
    </location>
</feature>
<dbReference type="STRING" id="768710.DesyoDRAFT_4919"/>
<evidence type="ECO:0000256" key="4">
    <source>
        <dbReference type="ARBA" id="ARBA00023136"/>
    </source>
</evidence>
<evidence type="ECO:0000256" key="2">
    <source>
        <dbReference type="ARBA" id="ARBA00022692"/>
    </source>
</evidence>
<dbReference type="EMBL" id="CM001441">
    <property type="protein sequence ID" value="EHQ91860.1"/>
    <property type="molecule type" value="Genomic_DNA"/>
</dbReference>
<accession>H5XZF4</accession>
<reference evidence="7 8" key="1">
    <citation type="submission" date="2011-11" db="EMBL/GenBank/DDBJ databases">
        <title>The Noncontiguous Finished genome of Desulfosporosinus youngiae DSM 17734.</title>
        <authorList>
            <consortium name="US DOE Joint Genome Institute (JGI-PGF)"/>
            <person name="Lucas S."/>
            <person name="Han J."/>
            <person name="Lapidus A."/>
            <person name="Cheng J.-F."/>
            <person name="Goodwin L."/>
            <person name="Pitluck S."/>
            <person name="Peters L."/>
            <person name="Ovchinnikova G."/>
            <person name="Lu M."/>
            <person name="Land M.L."/>
            <person name="Hauser L."/>
            <person name="Pester M."/>
            <person name="Spring S."/>
            <person name="Ollivier B."/>
            <person name="Rattei T."/>
            <person name="Klenk H.-P."/>
            <person name="Wagner M."/>
            <person name="Loy A."/>
            <person name="Woyke T.J."/>
        </authorList>
    </citation>
    <scope>NUCLEOTIDE SEQUENCE [LARGE SCALE GENOMIC DNA]</scope>
    <source>
        <strain evidence="7 8">DSM 17734</strain>
    </source>
</reference>
<feature type="transmembrane region" description="Helical" evidence="5">
    <location>
        <begin position="207"/>
        <end position="240"/>
    </location>
</feature>
<keyword evidence="7" id="KW-0436">Ligase</keyword>
<dbReference type="HOGENOM" id="CLU_060268_0_0_9"/>
<feature type="transmembrane region" description="Helical" evidence="5">
    <location>
        <begin position="375"/>
        <end position="405"/>
    </location>
</feature>
<dbReference type="AlphaFoldDB" id="H5XZF4"/>
<feature type="transmembrane region" description="Helical" evidence="5">
    <location>
        <begin position="173"/>
        <end position="195"/>
    </location>
</feature>
<comment type="subcellular location">
    <subcellularLocation>
        <location evidence="1">Membrane</location>
        <topology evidence="1">Multi-pass membrane protein</topology>
    </subcellularLocation>
</comment>
<evidence type="ECO:0000256" key="5">
    <source>
        <dbReference type="SAM" id="Phobius"/>
    </source>
</evidence>
<dbReference type="PANTHER" id="PTHR37422:SF13">
    <property type="entry name" value="LIPOPOLYSACCHARIDE BIOSYNTHESIS PROTEIN PA4999-RELATED"/>
    <property type="match status" value="1"/>
</dbReference>
<dbReference type="Proteomes" id="UP000005104">
    <property type="component" value="Chromosome"/>
</dbReference>
<evidence type="ECO:0000313" key="8">
    <source>
        <dbReference type="Proteomes" id="UP000005104"/>
    </source>
</evidence>
<feature type="transmembrane region" description="Helical" evidence="5">
    <location>
        <begin position="55"/>
        <end position="73"/>
    </location>
</feature>
<dbReference type="PANTHER" id="PTHR37422">
    <property type="entry name" value="TEICHURONIC ACID BIOSYNTHESIS PROTEIN TUAE"/>
    <property type="match status" value="1"/>
</dbReference>
<keyword evidence="3 5" id="KW-1133">Transmembrane helix</keyword>
<dbReference type="Pfam" id="PF04932">
    <property type="entry name" value="Wzy_C"/>
    <property type="match status" value="1"/>
</dbReference>
<dbReference type="InterPro" id="IPR007016">
    <property type="entry name" value="O-antigen_ligase-rel_domated"/>
</dbReference>
<feature type="transmembrane region" description="Helical" evidence="5">
    <location>
        <begin position="134"/>
        <end position="153"/>
    </location>
</feature>
<evidence type="ECO:0000256" key="3">
    <source>
        <dbReference type="ARBA" id="ARBA00022989"/>
    </source>
</evidence>
<organism evidence="7 8">
    <name type="scientific">Desulfosporosinus youngiae DSM 17734</name>
    <dbReference type="NCBI Taxonomy" id="768710"/>
    <lineage>
        <taxon>Bacteria</taxon>
        <taxon>Bacillati</taxon>
        <taxon>Bacillota</taxon>
        <taxon>Clostridia</taxon>
        <taxon>Eubacteriales</taxon>
        <taxon>Desulfitobacteriaceae</taxon>
        <taxon>Desulfosporosinus</taxon>
    </lineage>
</organism>
<feature type="transmembrane region" description="Helical" evidence="5">
    <location>
        <begin position="246"/>
        <end position="271"/>
    </location>
</feature>
<dbReference type="GO" id="GO:0016020">
    <property type="term" value="C:membrane"/>
    <property type="evidence" value="ECO:0007669"/>
    <property type="project" value="UniProtKB-SubCell"/>
</dbReference>